<organism evidence="1 2">
    <name type="scientific">Flavobacterium anhuiense</name>
    <dbReference type="NCBI Taxonomy" id="459526"/>
    <lineage>
        <taxon>Bacteria</taxon>
        <taxon>Pseudomonadati</taxon>
        <taxon>Bacteroidota</taxon>
        <taxon>Flavobacteriia</taxon>
        <taxon>Flavobacteriales</taxon>
        <taxon>Flavobacteriaceae</taxon>
        <taxon>Flavobacterium</taxon>
    </lineage>
</organism>
<comment type="caution">
    <text evidence="1">The sequence shown here is derived from an EMBL/GenBank/DDBJ whole genome shotgun (WGS) entry which is preliminary data.</text>
</comment>
<dbReference type="EMBL" id="JUIV01000001">
    <property type="protein sequence ID" value="RYJ40768.1"/>
    <property type="molecule type" value="Genomic_DNA"/>
</dbReference>
<dbReference type="Proteomes" id="UP000290433">
    <property type="component" value="Unassembled WGS sequence"/>
</dbReference>
<sequence length="41" mass="4644">MASRCGVTCEDFSFVEMTNFAKIVSVINTFKLLKSLTNIER</sequence>
<reference evidence="1 2" key="1">
    <citation type="submission" date="2014-12" db="EMBL/GenBank/DDBJ databases">
        <title>Genome sequence of Flavobacterium anhuiense RCM74.</title>
        <authorList>
            <person name="Kim J.F."/>
            <person name="Song J.Y."/>
            <person name="Kwak M.-J."/>
            <person name="Lee S.-W."/>
        </authorList>
    </citation>
    <scope>NUCLEOTIDE SEQUENCE [LARGE SCALE GENOMIC DNA]</scope>
    <source>
        <strain evidence="1 2">RCM74</strain>
    </source>
</reference>
<name>A0A444W502_9FLAO</name>
<proteinExistence type="predicted"/>
<evidence type="ECO:0000313" key="2">
    <source>
        <dbReference type="Proteomes" id="UP000290433"/>
    </source>
</evidence>
<accession>A0A444W502</accession>
<evidence type="ECO:0000313" key="1">
    <source>
        <dbReference type="EMBL" id="RYJ40768.1"/>
    </source>
</evidence>
<gene>
    <name evidence="1" type="ORF">NU08_0205</name>
</gene>
<protein>
    <submittedName>
        <fullName evidence="1">Uncharacterized protein</fullName>
    </submittedName>
</protein>
<dbReference type="AlphaFoldDB" id="A0A444W502"/>